<dbReference type="Pfam" id="PF12587">
    <property type="entry name" value="DUF3761"/>
    <property type="match status" value="1"/>
</dbReference>
<dbReference type="InterPro" id="IPR022236">
    <property type="entry name" value="DUF3761"/>
</dbReference>
<reference evidence="3" key="1">
    <citation type="submission" date="2016-09" db="EMBL/GenBank/DDBJ databases">
        <title>Streptomyces puniciscabiei strain:TW1S1 Genome sequencing and assembly.</title>
        <authorList>
            <person name="Kim M.-K."/>
            <person name="Kim S.B."/>
        </authorList>
    </citation>
    <scope>NUCLEOTIDE SEQUENCE [LARGE SCALE GENOMIC DNA]</scope>
    <source>
        <strain evidence="3">TW1S1</strain>
    </source>
</reference>
<evidence type="ECO:0000313" key="2">
    <source>
        <dbReference type="EMBL" id="AOR36701.1"/>
    </source>
</evidence>
<sequence length="89" mass="9677">MRARLTVSAVAVAVAGVFFSAPAASAATLPSTNTAHHCIQHTTGVCGWTHHQKPRDKYETAKCVDASVSYSRHSQGTCSHHHGVRYWFK</sequence>
<name>A0A1D7YMC2_9ACTN</name>
<dbReference type="Proteomes" id="UP000094960">
    <property type="component" value="Chromosome"/>
</dbReference>
<evidence type="ECO:0000256" key="1">
    <source>
        <dbReference type="SAM" id="SignalP"/>
    </source>
</evidence>
<dbReference type="KEGG" id="spun:BFF78_41685"/>
<keyword evidence="1" id="KW-0732">Signal</keyword>
<feature type="chain" id="PRO_5009103090" description="DUF3761 domain-containing protein" evidence="1">
    <location>
        <begin position="27"/>
        <end position="89"/>
    </location>
</feature>
<keyword evidence="3" id="KW-1185">Reference proteome</keyword>
<dbReference type="EMBL" id="CP017248">
    <property type="protein sequence ID" value="AOR36701.1"/>
    <property type="molecule type" value="Genomic_DNA"/>
</dbReference>
<gene>
    <name evidence="2" type="ORF">BFF78_41685</name>
</gene>
<protein>
    <recommendedName>
        <fullName evidence="4">DUF3761 domain-containing protein</fullName>
    </recommendedName>
</protein>
<feature type="signal peptide" evidence="1">
    <location>
        <begin position="1"/>
        <end position="26"/>
    </location>
</feature>
<evidence type="ECO:0000313" key="3">
    <source>
        <dbReference type="Proteomes" id="UP000094960"/>
    </source>
</evidence>
<dbReference type="AlphaFoldDB" id="A0A1D7YMC2"/>
<organism evidence="2 3">
    <name type="scientific">Streptomyces fodineus</name>
    <dbReference type="NCBI Taxonomy" id="1904616"/>
    <lineage>
        <taxon>Bacteria</taxon>
        <taxon>Bacillati</taxon>
        <taxon>Actinomycetota</taxon>
        <taxon>Actinomycetes</taxon>
        <taxon>Kitasatosporales</taxon>
        <taxon>Streptomycetaceae</taxon>
        <taxon>Streptomyces</taxon>
    </lineage>
</organism>
<accession>A0A1D7YMC2</accession>
<proteinExistence type="predicted"/>
<evidence type="ECO:0008006" key="4">
    <source>
        <dbReference type="Google" id="ProtNLM"/>
    </source>
</evidence>